<sequence>MGQQQSKDGLLYNQVNYGNSKGIKALFHELLYKLITYVLFSGWMREFYGQEFFEILFLLKVVSRKVWLGCCSTDRFRNHTKPFKLGLAIYSSCQVKTGYLALMLICFGFWMIRSMFFDIAIRVITVWFFSRNRNQTCTLHLAPCNENDMQQLHWFSDACKGIPQARIPEFLHNSQLPAAPATARPNAEDLELAKAINASIQSAILETSIVDLHSGNGASASADLGSSSSSSEWTMTEASSGTISTEVIEIHNNDISAVPPTSIPSAPPATKEVVEDSPIQYQSIGSTPINAFLKL</sequence>
<organism evidence="2 3">
    <name type="scientific">Gossypium schwendimanii</name>
    <name type="common">Cotton</name>
    <dbReference type="NCBI Taxonomy" id="34291"/>
    <lineage>
        <taxon>Eukaryota</taxon>
        <taxon>Viridiplantae</taxon>
        <taxon>Streptophyta</taxon>
        <taxon>Embryophyta</taxon>
        <taxon>Tracheophyta</taxon>
        <taxon>Spermatophyta</taxon>
        <taxon>Magnoliopsida</taxon>
        <taxon>eudicotyledons</taxon>
        <taxon>Gunneridae</taxon>
        <taxon>Pentapetalae</taxon>
        <taxon>rosids</taxon>
        <taxon>malvids</taxon>
        <taxon>Malvales</taxon>
        <taxon>Malvaceae</taxon>
        <taxon>Malvoideae</taxon>
        <taxon>Gossypium</taxon>
    </lineage>
</organism>
<name>A0A7J9LE45_GOSSC</name>
<evidence type="ECO:0000313" key="2">
    <source>
        <dbReference type="EMBL" id="MBA0857092.1"/>
    </source>
</evidence>
<dbReference type="EMBL" id="JABFAF010000006">
    <property type="protein sequence ID" value="MBA0857092.1"/>
    <property type="molecule type" value="Genomic_DNA"/>
</dbReference>
<protein>
    <submittedName>
        <fullName evidence="2">Uncharacterized protein</fullName>
    </submittedName>
</protein>
<gene>
    <name evidence="2" type="ORF">Goshw_007322</name>
</gene>
<accession>A0A7J9LE45</accession>
<comment type="caution">
    <text evidence="2">The sequence shown here is derived from an EMBL/GenBank/DDBJ whole genome shotgun (WGS) entry which is preliminary data.</text>
</comment>
<dbReference type="Proteomes" id="UP000593576">
    <property type="component" value="Unassembled WGS sequence"/>
</dbReference>
<keyword evidence="1" id="KW-0812">Transmembrane</keyword>
<evidence type="ECO:0000313" key="3">
    <source>
        <dbReference type="Proteomes" id="UP000593576"/>
    </source>
</evidence>
<proteinExistence type="predicted"/>
<keyword evidence="1" id="KW-1133">Transmembrane helix</keyword>
<reference evidence="2 3" key="1">
    <citation type="journal article" date="2019" name="Genome Biol. Evol.">
        <title>Insights into the evolution of the New World diploid cottons (Gossypium, subgenus Houzingenia) based on genome sequencing.</title>
        <authorList>
            <person name="Grover C.E."/>
            <person name="Arick M.A. 2nd"/>
            <person name="Thrash A."/>
            <person name="Conover J.L."/>
            <person name="Sanders W.S."/>
            <person name="Peterson D.G."/>
            <person name="Frelichowski J.E."/>
            <person name="Scheffler J.A."/>
            <person name="Scheffler B.E."/>
            <person name="Wendel J.F."/>
        </authorList>
    </citation>
    <scope>NUCLEOTIDE SEQUENCE [LARGE SCALE GENOMIC DNA]</scope>
    <source>
        <strain evidence="2">1</strain>
        <tissue evidence="2">Leaf</tissue>
    </source>
</reference>
<keyword evidence="3" id="KW-1185">Reference proteome</keyword>
<feature type="transmembrane region" description="Helical" evidence="1">
    <location>
        <begin position="99"/>
        <end position="129"/>
    </location>
</feature>
<dbReference type="AlphaFoldDB" id="A0A7J9LE45"/>
<evidence type="ECO:0000256" key="1">
    <source>
        <dbReference type="SAM" id="Phobius"/>
    </source>
</evidence>
<keyword evidence="1" id="KW-0472">Membrane</keyword>
<dbReference type="OrthoDB" id="1711136at2759"/>